<organism evidence="4 5">
    <name type="scientific">Protofrankia coriariae</name>
    <dbReference type="NCBI Taxonomy" id="1562887"/>
    <lineage>
        <taxon>Bacteria</taxon>
        <taxon>Bacillati</taxon>
        <taxon>Actinomycetota</taxon>
        <taxon>Actinomycetes</taxon>
        <taxon>Frankiales</taxon>
        <taxon>Frankiaceae</taxon>
        <taxon>Protofrankia</taxon>
    </lineage>
</organism>
<feature type="domain" description="HTH tetR-type" evidence="3">
    <location>
        <begin position="1"/>
        <end position="61"/>
    </location>
</feature>
<reference evidence="4 5" key="1">
    <citation type="submission" date="2014-12" db="EMBL/GenBank/DDBJ databases">
        <title>Frankia sp. BMG5.1 draft genome.</title>
        <authorList>
            <person name="Gtari M."/>
            <person name="Ghodhbane-Gtari F."/>
            <person name="Nouioui I."/>
            <person name="Ktari A."/>
            <person name="Hezbri K."/>
            <person name="Mimouni W."/>
            <person name="Sbissi I."/>
            <person name="Ayari A."/>
            <person name="Yamanaka T."/>
            <person name="Normand P."/>
            <person name="Tisa L.S."/>
            <person name="Boudabous A."/>
        </authorList>
    </citation>
    <scope>NUCLEOTIDE SEQUENCE [LARGE SCALE GENOMIC DNA]</scope>
    <source>
        <strain evidence="4 5">BMG5.1</strain>
    </source>
</reference>
<proteinExistence type="predicted"/>
<dbReference type="PANTHER" id="PTHR30055">
    <property type="entry name" value="HTH-TYPE TRANSCRIPTIONAL REGULATOR RUTR"/>
    <property type="match status" value="1"/>
</dbReference>
<dbReference type="InterPro" id="IPR041490">
    <property type="entry name" value="KstR2_TetR_C"/>
</dbReference>
<evidence type="ECO:0000256" key="2">
    <source>
        <dbReference type="PROSITE-ProRule" id="PRU00335"/>
    </source>
</evidence>
<gene>
    <name evidence="4" type="ORF">FrCorBMG51_21925</name>
</gene>
<protein>
    <submittedName>
        <fullName evidence="4">TetR family transcriptional regulator</fullName>
    </submittedName>
</protein>
<sequence length="199" mass="21974">MKREQQILQAAEKLFYERSFDGVGVDAIGKEAGVTGSAIYRHFNSKDEILSVLFDQAADALLAKVGEPMHDPWEELTRLIRAHVEFAVSHQRLAGIWAREQRALAHADQRNFLRRQHRYLDRWIACLDACFPGHSRDELVSAVQAVQALLMSDATRPPGGRRVPQLRALLTDMALASLTALTKPATEAAPPPSTAAIAG</sequence>
<dbReference type="RefSeq" id="WP_047224903.1">
    <property type="nucleotide sequence ID" value="NZ_JWIO01000054.1"/>
</dbReference>
<comment type="caution">
    <text evidence="4">The sequence shown here is derived from an EMBL/GenBank/DDBJ whole genome shotgun (WGS) entry which is preliminary data.</text>
</comment>
<dbReference type="InterPro" id="IPR009057">
    <property type="entry name" value="Homeodomain-like_sf"/>
</dbReference>
<evidence type="ECO:0000313" key="5">
    <source>
        <dbReference type="Proteomes" id="UP000035425"/>
    </source>
</evidence>
<feature type="DNA-binding region" description="H-T-H motif" evidence="2">
    <location>
        <begin position="24"/>
        <end position="43"/>
    </location>
</feature>
<name>A0ABR5EZF4_9ACTN</name>
<dbReference type="PROSITE" id="PS50977">
    <property type="entry name" value="HTH_TETR_2"/>
    <property type="match status" value="1"/>
</dbReference>
<evidence type="ECO:0000313" key="4">
    <source>
        <dbReference type="EMBL" id="KLL09846.1"/>
    </source>
</evidence>
<dbReference type="EMBL" id="JWIO01000054">
    <property type="protein sequence ID" value="KLL09846.1"/>
    <property type="molecule type" value="Genomic_DNA"/>
</dbReference>
<dbReference type="InterPro" id="IPR001647">
    <property type="entry name" value="HTH_TetR"/>
</dbReference>
<dbReference type="Gene3D" id="1.10.10.60">
    <property type="entry name" value="Homeodomain-like"/>
    <property type="match status" value="1"/>
</dbReference>
<keyword evidence="1 2" id="KW-0238">DNA-binding</keyword>
<dbReference type="PANTHER" id="PTHR30055:SF237">
    <property type="entry name" value="TRANSCRIPTIONAL REPRESSOR MCE3R"/>
    <property type="match status" value="1"/>
</dbReference>
<dbReference type="Gene3D" id="1.10.357.10">
    <property type="entry name" value="Tetracycline Repressor, domain 2"/>
    <property type="match status" value="1"/>
</dbReference>
<dbReference type="Pfam" id="PF17932">
    <property type="entry name" value="TetR_C_24"/>
    <property type="match status" value="1"/>
</dbReference>
<dbReference type="PRINTS" id="PR00455">
    <property type="entry name" value="HTHTETR"/>
</dbReference>
<dbReference type="InterPro" id="IPR050109">
    <property type="entry name" value="HTH-type_TetR-like_transc_reg"/>
</dbReference>
<dbReference type="SUPFAM" id="SSF46689">
    <property type="entry name" value="Homeodomain-like"/>
    <property type="match status" value="1"/>
</dbReference>
<dbReference type="Proteomes" id="UP000035425">
    <property type="component" value="Unassembled WGS sequence"/>
</dbReference>
<evidence type="ECO:0000259" key="3">
    <source>
        <dbReference type="PROSITE" id="PS50977"/>
    </source>
</evidence>
<keyword evidence="5" id="KW-1185">Reference proteome</keyword>
<evidence type="ECO:0000256" key="1">
    <source>
        <dbReference type="ARBA" id="ARBA00023125"/>
    </source>
</evidence>
<dbReference type="Pfam" id="PF00440">
    <property type="entry name" value="TetR_N"/>
    <property type="match status" value="1"/>
</dbReference>
<accession>A0ABR5EZF4</accession>